<keyword evidence="2" id="KW-1185">Reference proteome</keyword>
<evidence type="ECO:0000313" key="2">
    <source>
        <dbReference type="Proteomes" id="UP001370758"/>
    </source>
</evidence>
<dbReference type="EMBL" id="JAVHJL010000012">
    <property type="protein sequence ID" value="KAK6495733.1"/>
    <property type="molecule type" value="Genomic_DNA"/>
</dbReference>
<organism evidence="1 2">
    <name type="scientific">Arthrobotrys musiformis</name>
    <dbReference type="NCBI Taxonomy" id="47236"/>
    <lineage>
        <taxon>Eukaryota</taxon>
        <taxon>Fungi</taxon>
        <taxon>Dikarya</taxon>
        <taxon>Ascomycota</taxon>
        <taxon>Pezizomycotina</taxon>
        <taxon>Orbiliomycetes</taxon>
        <taxon>Orbiliales</taxon>
        <taxon>Orbiliaceae</taxon>
        <taxon>Arthrobotrys</taxon>
    </lineage>
</organism>
<evidence type="ECO:0000313" key="1">
    <source>
        <dbReference type="EMBL" id="KAK6495733.1"/>
    </source>
</evidence>
<comment type="caution">
    <text evidence="1">The sequence shown here is derived from an EMBL/GenBank/DDBJ whole genome shotgun (WGS) entry which is preliminary data.</text>
</comment>
<dbReference type="Proteomes" id="UP001370758">
    <property type="component" value="Unassembled WGS sequence"/>
</dbReference>
<reference evidence="1 2" key="1">
    <citation type="submission" date="2023-08" db="EMBL/GenBank/DDBJ databases">
        <authorList>
            <person name="Palmer J.M."/>
        </authorList>
    </citation>
    <scope>NUCLEOTIDE SEQUENCE [LARGE SCALE GENOMIC DNA]</scope>
    <source>
        <strain evidence="1 2">TWF481</strain>
    </source>
</reference>
<gene>
    <name evidence="1" type="ORF">TWF481_002780</name>
</gene>
<dbReference type="AlphaFoldDB" id="A0AAV9VSB2"/>
<accession>A0AAV9VSB2</accession>
<sequence>MSFVGPRSTIEQLIEEHGRGEGFKPLPNGHPDLDNAISSLADKVTELFDIADENKKSQRIHTRRLNQLEK</sequence>
<name>A0AAV9VSB2_9PEZI</name>
<protein>
    <submittedName>
        <fullName evidence="1">Uncharacterized protein</fullName>
    </submittedName>
</protein>
<proteinExistence type="predicted"/>